<comment type="subcellular location">
    <subcellularLocation>
        <location evidence="5">Cell membrane</location>
        <topology evidence="5">Multi-pass membrane protein</topology>
    </subcellularLocation>
    <subcellularLocation>
        <location evidence="1">Membrane</location>
        <topology evidence="1">Multi-pass membrane protein</topology>
    </subcellularLocation>
</comment>
<dbReference type="GO" id="GO:0043953">
    <property type="term" value="P:protein transport by the Tat complex"/>
    <property type="evidence" value="ECO:0007669"/>
    <property type="project" value="UniProtKB-UniRule"/>
</dbReference>
<gene>
    <name evidence="5 6" type="primary">tatC</name>
    <name evidence="6" type="ORF">EKG39_13690</name>
</gene>
<keyword evidence="5" id="KW-0653">Protein transport</keyword>
<feature type="transmembrane region" description="Helical" evidence="5">
    <location>
        <begin position="63"/>
        <end position="87"/>
    </location>
</feature>
<dbReference type="AlphaFoldDB" id="A0A431W8G8"/>
<protein>
    <recommendedName>
        <fullName evidence="5">Sec-independent protein translocase protein TatC</fullName>
    </recommendedName>
</protein>
<evidence type="ECO:0000313" key="6">
    <source>
        <dbReference type="EMBL" id="RTR31760.1"/>
    </source>
</evidence>
<evidence type="ECO:0000313" key="7">
    <source>
        <dbReference type="Proteomes" id="UP000282060"/>
    </source>
</evidence>
<keyword evidence="2 5" id="KW-0812">Transmembrane</keyword>
<feature type="transmembrane region" description="Helical" evidence="5">
    <location>
        <begin position="155"/>
        <end position="181"/>
    </location>
</feature>
<evidence type="ECO:0000256" key="2">
    <source>
        <dbReference type="ARBA" id="ARBA00022692"/>
    </source>
</evidence>
<reference evidence="6 7" key="1">
    <citation type="submission" date="2018-12" db="EMBL/GenBank/DDBJ databases">
        <authorList>
            <person name="Yu L."/>
        </authorList>
    </citation>
    <scope>NUCLEOTIDE SEQUENCE [LARGE SCALE GENOMIC DNA]</scope>
    <source>
        <strain evidence="6 7">HAW-EB5</strain>
    </source>
</reference>
<evidence type="ECO:0000256" key="3">
    <source>
        <dbReference type="ARBA" id="ARBA00022989"/>
    </source>
</evidence>
<keyword evidence="5" id="KW-0811">Translocation</keyword>
<evidence type="ECO:0000256" key="1">
    <source>
        <dbReference type="ARBA" id="ARBA00004141"/>
    </source>
</evidence>
<dbReference type="PANTHER" id="PTHR30371">
    <property type="entry name" value="SEC-INDEPENDENT PROTEIN TRANSLOCASE PROTEIN TATC"/>
    <property type="match status" value="1"/>
</dbReference>
<dbReference type="EMBL" id="RXNV01000005">
    <property type="protein sequence ID" value="RTR31760.1"/>
    <property type="molecule type" value="Genomic_DNA"/>
</dbReference>
<dbReference type="InterPro" id="IPR002033">
    <property type="entry name" value="TatC"/>
</dbReference>
<dbReference type="NCBIfam" id="TIGR00945">
    <property type="entry name" value="tatC"/>
    <property type="match status" value="1"/>
</dbReference>
<organism evidence="6 7">
    <name type="scientific">Shewanella atlantica</name>
    <dbReference type="NCBI Taxonomy" id="271099"/>
    <lineage>
        <taxon>Bacteria</taxon>
        <taxon>Pseudomonadati</taxon>
        <taxon>Pseudomonadota</taxon>
        <taxon>Gammaproteobacteria</taxon>
        <taxon>Alteromonadales</taxon>
        <taxon>Shewanellaceae</taxon>
        <taxon>Shewanella</taxon>
    </lineage>
</organism>
<keyword evidence="3 5" id="KW-1133">Transmembrane helix</keyword>
<sequence>MSQQQPLISHLLELRNKLLKAIGSVLLVFIAMVYWANDIYHYMATPLMEALPETSSMIATDVAAPFFAPFKLTLVLAFFIAIPYVLYQVWSFIAPGLYKHEKRLMMPLLASSTLLFYLGIAFTYYIVFPVVFGFFTSVAPEGVEVATDISSYLSFVLKLFFAFGLAFEIPIAVILLCWAGVTTPEDLKAKRPYIVVGAFVVGMMLTPPDIISQTMLAIPMLILFEGGLIAARFYSKKDEEDEDEQEKQDKPGQES</sequence>
<dbReference type="GO" id="GO:0065002">
    <property type="term" value="P:intracellular protein transmembrane transport"/>
    <property type="evidence" value="ECO:0007669"/>
    <property type="project" value="TreeGrafter"/>
</dbReference>
<feature type="transmembrane region" description="Helical" evidence="5">
    <location>
        <begin position="21"/>
        <end position="43"/>
    </location>
</feature>
<feature type="transmembrane region" description="Helical" evidence="5">
    <location>
        <begin position="108"/>
        <end position="135"/>
    </location>
</feature>
<comment type="subunit">
    <text evidence="5">The Tat system comprises two distinct complexes: a TatABC complex, containing multiple copies of TatA, TatB and TatC subunits, and a separate TatA complex, containing only TatA subunits. Substrates initially bind to the TatABC complex, which probably triggers association of the separate TatA complex to form the active translocon.</text>
</comment>
<dbReference type="GO" id="GO:0009977">
    <property type="term" value="F:proton motive force dependent protein transmembrane transporter activity"/>
    <property type="evidence" value="ECO:0007669"/>
    <property type="project" value="TreeGrafter"/>
</dbReference>
<evidence type="ECO:0000256" key="5">
    <source>
        <dbReference type="HAMAP-Rule" id="MF_00902"/>
    </source>
</evidence>
<dbReference type="RefSeq" id="WP_126506307.1">
    <property type="nucleotide sequence ID" value="NZ_RXNV01000005.1"/>
</dbReference>
<name>A0A431W8G8_9GAMM</name>
<dbReference type="PANTHER" id="PTHR30371:SF0">
    <property type="entry name" value="SEC-INDEPENDENT PROTEIN TRANSLOCASE PROTEIN TATC, CHLOROPLASTIC-RELATED"/>
    <property type="match status" value="1"/>
</dbReference>
<keyword evidence="4 5" id="KW-0472">Membrane</keyword>
<keyword evidence="7" id="KW-1185">Reference proteome</keyword>
<keyword evidence="5" id="KW-1003">Cell membrane</keyword>
<dbReference type="Pfam" id="PF00902">
    <property type="entry name" value="TatC"/>
    <property type="match status" value="1"/>
</dbReference>
<comment type="similarity">
    <text evidence="5">Belongs to the TatC family.</text>
</comment>
<dbReference type="InterPro" id="IPR019820">
    <property type="entry name" value="Sec-indep_translocase_CS"/>
</dbReference>
<proteinExistence type="inferred from homology"/>
<comment type="function">
    <text evidence="5">Part of the twin-arginine translocation (Tat) system that transports large folded proteins containing a characteristic twin-arginine motif in their signal peptide across membranes. Together with TatB, TatC is part of a receptor directly interacting with Tat signal peptides.</text>
</comment>
<comment type="caution">
    <text evidence="5">Lacks conserved residue(s) required for the propagation of feature annotation.</text>
</comment>
<comment type="caution">
    <text evidence="6">The sequence shown here is derived from an EMBL/GenBank/DDBJ whole genome shotgun (WGS) entry which is preliminary data.</text>
</comment>
<dbReference type="OrthoDB" id="9777044at2"/>
<keyword evidence="5" id="KW-0813">Transport</keyword>
<evidence type="ECO:0000256" key="4">
    <source>
        <dbReference type="ARBA" id="ARBA00023136"/>
    </source>
</evidence>
<dbReference type="GO" id="GO:0033281">
    <property type="term" value="C:TAT protein transport complex"/>
    <property type="evidence" value="ECO:0007669"/>
    <property type="project" value="UniProtKB-UniRule"/>
</dbReference>
<feature type="transmembrane region" description="Helical" evidence="5">
    <location>
        <begin position="193"/>
        <end position="210"/>
    </location>
</feature>
<dbReference type="HAMAP" id="MF_00902">
    <property type="entry name" value="TatC"/>
    <property type="match status" value="1"/>
</dbReference>
<accession>A0A431W8G8</accession>
<dbReference type="PRINTS" id="PR01840">
    <property type="entry name" value="TATCFAMILY"/>
</dbReference>
<dbReference type="Proteomes" id="UP000282060">
    <property type="component" value="Unassembled WGS sequence"/>
</dbReference>
<dbReference type="PROSITE" id="PS01218">
    <property type="entry name" value="TATC"/>
    <property type="match status" value="1"/>
</dbReference>